<dbReference type="GO" id="GO:0016197">
    <property type="term" value="P:endosomal transport"/>
    <property type="evidence" value="ECO:0007669"/>
    <property type="project" value="TreeGrafter"/>
</dbReference>
<comment type="caution">
    <text evidence="4">The sequence shown here is derived from an EMBL/GenBank/DDBJ whole genome shotgun (WGS) entry which is preliminary data.</text>
</comment>
<dbReference type="EMBL" id="CAJVPL010000334">
    <property type="protein sequence ID" value="CAG8484671.1"/>
    <property type="molecule type" value="Genomic_DNA"/>
</dbReference>
<evidence type="ECO:0000259" key="3">
    <source>
        <dbReference type="PROSITE" id="PS50031"/>
    </source>
</evidence>
<gene>
    <name evidence="4" type="ORF">AGERDE_LOCUS3418</name>
</gene>
<name>A0A9N8WIL0_9GLOM</name>
<organism evidence="4 5">
    <name type="scientific">Ambispora gerdemannii</name>
    <dbReference type="NCBI Taxonomy" id="144530"/>
    <lineage>
        <taxon>Eukaryota</taxon>
        <taxon>Fungi</taxon>
        <taxon>Fungi incertae sedis</taxon>
        <taxon>Mucoromycota</taxon>
        <taxon>Glomeromycotina</taxon>
        <taxon>Glomeromycetes</taxon>
        <taxon>Archaeosporales</taxon>
        <taxon>Ambisporaceae</taxon>
        <taxon>Ambispora</taxon>
    </lineage>
</organism>
<dbReference type="PANTHER" id="PTHR11216">
    <property type="entry name" value="EH DOMAIN"/>
    <property type="match status" value="1"/>
</dbReference>
<feature type="region of interest" description="Disordered" evidence="2">
    <location>
        <begin position="763"/>
        <end position="804"/>
    </location>
</feature>
<feature type="region of interest" description="Disordered" evidence="2">
    <location>
        <begin position="699"/>
        <end position="721"/>
    </location>
</feature>
<sequence>MATRGPEIILTPEERNVFGQLFKAADEKGEGLVTGNRAVSFFGKSGLPSTTLAQAHSENKGFLTPQTFSIAIKLIAQAQNGQAPDRSLINKESPLPHFQDITLGPFNKGTANNHNNTFITNEDRDKYKRLFFSLDPRSGLIETSGEKAKAIWVRSKLSAEKLGQIWYLADTKNRGHLDLTEFIIAMYFVHNSMNNNIQTLPQTLPPGLYEEATVAAGGGSSNDLDLPTSPAFSPRTIATTTSPSPYSTGSPRFKPQQQQTSLLISRESSETASSFFDGGIANASEDAWDISPQDKANFDAHFSKLDGSNRGFITGKDLANITKSGRLTRDEFAVAMHLIHKKRAGGVLPVTLPPSLIPPSIRPTLTNAFSNLQRTDSTRPLTSTTNSSDPFFDLQYPTSTTNNSTVLQASPEVDLLSIGQDIKTEIALETGEIRNLESQITQLNNASTGLKARRNDLESNLTSLTAKKHDIKLRLTQLKSIYDAEVKIVQEIEANYRKEHEATEQVRAELALAERSLATMQLEKDQLQSGILKDREETVSLKKQVRLTEEETLTIKAQIEKLKKDSRQQKGLLAINRKQLASVKVEQEKSTTTLQKLQDEVANQQQVASDPFANLQSTSRGISEELRESGSQPTSQVHGQMSSISSISDLGIKRTISNASLDSISTQSVSSSRSVNLAQTNYEGATSIDKPASVATSKSSEFESIFGEQPENSNASEISTKSNPFAKTFDNVNLVSNGDNQITSQISPSPVQANLAQHEEKKLDPFGGLNGEEDLAVPAQQTNIDTEKQEDSLPGNDPFDSFKSIAGNNKLDAAFAFGAPPPETLTPDTFAAEFPTLEELEKSLAGDVSLGFEDNFTTGFSEKSKPISEDKKLKDTVDNDISSKTGDEKPLNSNQGLPGIDFEKLEKFDKTEKEENPESKDILSFEKIGANESEEFKISSFNSSAKPITNDLATALNTDKDSFHDLFASEGTTDPFTVQPISATSNIGSLDLLNKDDDTFQNIVKTKDQTDNTQTTATGSNAPIASIDDFDAAFADLSEAKVNTSVASIDKFDDAFDSAFAGLSEAKVVNAPIDFDATTFDENFDEDFNPTFDTPAITHVKTTNNSIGSQKNSTNFNSSIDLNKAFDDSFGDFDPFAANNTTTSTTLNTSKPNLDAAFGGSFGSTTTKSETKNEFGFEDTFTGLSKSSLPPPVPPKGNDPSLLDSGGGSTEVSHSILDSPLSSLPSAAIPPPVLRSREPNDDNDSEQRAQTVLEREVDADLTKKIITSSNL</sequence>
<protein>
    <submittedName>
        <fullName evidence="4">11960_t:CDS:1</fullName>
    </submittedName>
</protein>
<feature type="compositionally biased region" description="Basic and acidic residues" evidence="2">
    <location>
        <begin position="862"/>
        <end position="877"/>
    </location>
</feature>
<feature type="compositionally biased region" description="Low complexity" evidence="2">
    <location>
        <begin position="239"/>
        <end position="251"/>
    </location>
</feature>
<feature type="region of interest" description="Disordered" evidence="2">
    <location>
        <begin position="1180"/>
        <end position="1255"/>
    </location>
</feature>
<evidence type="ECO:0000256" key="2">
    <source>
        <dbReference type="SAM" id="MobiDB-lite"/>
    </source>
</evidence>
<evidence type="ECO:0000313" key="4">
    <source>
        <dbReference type="EMBL" id="CAG8484671.1"/>
    </source>
</evidence>
<dbReference type="InterPro" id="IPR011992">
    <property type="entry name" value="EF-hand-dom_pair"/>
</dbReference>
<dbReference type="SMART" id="SM00027">
    <property type="entry name" value="EH"/>
    <property type="match status" value="3"/>
</dbReference>
<reference evidence="4" key="1">
    <citation type="submission" date="2021-06" db="EMBL/GenBank/DDBJ databases">
        <authorList>
            <person name="Kallberg Y."/>
            <person name="Tangrot J."/>
            <person name="Rosling A."/>
        </authorList>
    </citation>
    <scope>NUCLEOTIDE SEQUENCE</scope>
    <source>
        <strain evidence="4">MT106</strain>
    </source>
</reference>
<feature type="compositionally biased region" description="Polar residues" evidence="2">
    <location>
        <begin position="629"/>
        <end position="643"/>
    </location>
</feature>
<keyword evidence="1" id="KW-0175">Coiled coil</keyword>
<dbReference type="OrthoDB" id="524326at2759"/>
<feature type="region of interest" description="Disordered" evidence="2">
    <location>
        <begin position="859"/>
        <end position="925"/>
    </location>
</feature>
<dbReference type="GO" id="GO:0006897">
    <property type="term" value="P:endocytosis"/>
    <property type="evidence" value="ECO:0007669"/>
    <property type="project" value="TreeGrafter"/>
</dbReference>
<dbReference type="Gene3D" id="1.10.238.10">
    <property type="entry name" value="EF-hand"/>
    <property type="match status" value="3"/>
</dbReference>
<evidence type="ECO:0000256" key="1">
    <source>
        <dbReference type="SAM" id="Coils"/>
    </source>
</evidence>
<dbReference type="InterPro" id="IPR000261">
    <property type="entry name" value="EH_dom"/>
</dbReference>
<dbReference type="CDD" id="cd00052">
    <property type="entry name" value="EH"/>
    <property type="match status" value="2"/>
</dbReference>
<keyword evidence="5" id="KW-1185">Reference proteome</keyword>
<dbReference type="PANTHER" id="PTHR11216:SF170">
    <property type="entry name" value="DYNAMIN ASSOCIATED PROTEIN 160, ISOFORM D"/>
    <property type="match status" value="1"/>
</dbReference>
<feature type="domain" description="EH" evidence="3">
    <location>
        <begin position="123"/>
        <end position="215"/>
    </location>
</feature>
<dbReference type="Proteomes" id="UP000789831">
    <property type="component" value="Unassembled WGS sequence"/>
</dbReference>
<feature type="domain" description="EH" evidence="3">
    <location>
        <begin position="317"/>
        <end position="363"/>
    </location>
</feature>
<feature type="coiled-coil region" evidence="1">
    <location>
        <begin position="426"/>
        <end position="523"/>
    </location>
</feature>
<feature type="region of interest" description="Disordered" evidence="2">
    <location>
        <begin position="622"/>
        <end position="643"/>
    </location>
</feature>
<dbReference type="PROSITE" id="PS50031">
    <property type="entry name" value="EH"/>
    <property type="match status" value="2"/>
</dbReference>
<accession>A0A9N8WIL0</accession>
<feature type="compositionally biased region" description="Low complexity" evidence="2">
    <location>
        <begin position="1215"/>
        <end position="1227"/>
    </location>
</feature>
<feature type="compositionally biased region" description="Basic and acidic residues" evidence="2">
    <location>
        <begin position="901"/>
        <end position="924"/>
    </location>
</feature>
<dbReference type="SUPFAM" id="SSF47473">
    <property type="entry name" value="EF-hand"/>
    <property type="match status" value="3"/>
</dbReference>
<feature type="region of interest" description="Disordered" evidence="2">
    <location>
        <begin position="234"/>
        <end position="254"/>
    </location>
</feature>
<dbReference type="GO" id="GO:0005886">
    <property type="term" value="C:plasma membrane"/>
    <property type="evidence" value="ECO:0007669"/>
    <property type="project" value="TreeGrafter"/>
</dbReference>
<dbReference type="AlphaFoldDB" id="A0A9N8WIL0"/>
<dbReference type="GO" id="GO:0005737">
    <property type="term" value="C:cytoplasm"/>
    <property type="evidence" value="ECO:0007669"/>
    <property type="project" value="TreeGrafter"/>
</dbReference>
<dbReference type="Pfam" id="PF12763">
    <property type="entry name" value="EH"/>
    <property type="match status" value="2"/>
</dbReference>
<feature type="compositionally biased region" description="Polar residues" evidence="2">
    <location>
        <begin position="710"/>
        <end position="721"/>
    </location>
</feature>
<evidence type="ECO:0000313" key="5">
    <source>
        <dbReference type="Proteomes" id="UP000789831"/>
    </source>
</evidence>
<proteinExistence type="predicted"/>